<reference evidence="5" key="1">
    <citation type="journal article" date="2019" name="Int. J. Syst. Evol. Microbiol.">
        <title>The Global Catalogue of Microorganisms (GCM) 10K type strain sequencing project: providing services to taxonomists for standard genome sequencing and annotation.</title>
        <authorList>
            <consortium name="The Broad Institute Genomics Platform"/>
            <consortium name="The Broad Institute Genome Sequencing Center for Infectious Disease"/>
            <person name="Wu L."/>
            <person name="Ma J."/>
        </authorList>
    </citation>
    <scope>NUCLEOTIDE SEQUENCE [LARGE SCALE GENOMIC DNA]</scope>
    <source>
        <strain evidence="5">CGMCC 4.7317</strain>
    </source>
</reference>
<sequence>MSELLLTLLRLGFLALVWLLVIVAILVLRRDLKAPRDARMLVPARVPRGGQAPAAPRAPKAPKAAKGGARSLVVVEGPLTGTVIPLGAADVTIGRAPDSTLVLDDDYASNNHARISLTGSTWIVTDLGSTNGTWVDRSRITSPTPLSVGHQLKVGRTVLELRK</sequence>
<dbReference type="Gene3D" id="2.60.200.20">
    <property type="match status" value="1"/>
</dbReference>
<dbReference type="SUPFAM" id="SSF49879">
    <property type="entry name" value="SMAD/FHA domain"/>
    <property type="match status" value="1"/>
</dbReference>
<keyword evidence="2" id="KW-0812">Transmembrane</keyword>
<feature type="transmembrane region" description="Helical" evidence="2">
    <location>
        <begin position="6"/>
        <end position="28"/>
    </location>
</feature>
<name>A0ABW1T569_9ACTN</name>
<comment type="caution">
    <text evidence="4">The sequence shown here is derived from an EMBL/GenBank/DDBJ whole genome shotgun (WGS) entry which is preliminary data.</text>
</comment>
<accession>A0ABW1T569</accession>
<evidence type="ECO:0000256" key="2">
    <source>
        <dbReference type="SAM" id="Phobius"/>
    </source>
</evidence>
<keyword evidence="5" id="KW-1185">Reference proteome</keyword>
<dbReference type="EMBL" id="JBHSTI010000027">
    <property type="protein sequence ID" value="MFC6239409.1"/>
    <property type="molecule type" value="Genomic_DNA"/>
</dbReference>
<dbReference type="Pfam" id="PF00498">
    <property type="entry name" value="FHA"/>
    <property type="match status" value="1"/>
</dbReference>
<evidence type="ECO:0000259" key="3">
    <source>
        <dbReference type="PROSITE" id="PS50006"/>
    </source>
</evidence>
<feature type="domain" description="FHA" evidence="3">
    <location>
        <begin position="91"/>
        <end position="140"/>
    </location>
</feature>
<evidence type="ECO:0000256" key="1">
    <source>
        <dbReference type="ARBA" id="ARBA00022553"/>
    </source>
</evidence>
<proteinExistence type="predicted"/>
<keyword evidence="2" id="KW-0472">Membrane</keyword>
<gene>
    <name evidence="4" type="ORF">ACFQGU_16155</name>
</gene>
<keyword evidence="2" id="KW-1133">Transmembrane helix</keyword>
<dbReference type="InterPro" id="IPR050923">
    <property type="entry name" value="Cell_Proc_Reg/RNA_Proc"/>
</dbReference>
<dbReference type="RefSeq" id="WP_386768684.1">
    <property type="nucleotide sequence ID" value="NZ_JBHSTI010000027.1"/>
</dbReference>
<dbReference type="PANTHER" id="PTHR23308">
    <property type="entry name" value="NUCLEAR INHIBITOR OF PROTEIN PHOSPHATASE-1"/>
    <property type="match status" value="1"/>
</dbReference>
<organism evidence="4 5">
    <name type="scientific">Longivirga aurantiaca</name>
    <dbReference type="NCBI Taxonomy" id="1837743"/>
    <lineage>
        <taxon>Bacteria</taxon>
        <taxon>Bacillati</taxon>
        <taxon>Actinomycetota</taxon>
        <taxon>Actinomycetes</taxon>
        <taxon>Sporichthyales</taxon>
        <taxon>Sporichthyaceae</taxon>
        <taxon>Longivirga</taxon>
    </lineage>
</organism>
<dbReference type="Proteomes" id="UP001596138">
    <property type="component" value="Unassembled WGS sequence"/>
</dbReference>
<dbReference type="InterPro" id="IPR000253">
    <property type="entry name" value="FHA_dom"/>
</dbReference>
<keyword evidence="1" id="KW-0597">Phosphoprotein</keyword>
<evidence type="ECO:0000313" key="4">
    <source>
        <dbReference type="EMBL" id="MFC6239409.1"/>
    </source>
</evidence>
<protein>
    <submittedName>
        <fullName evidence="4">FHA domain-containing protein</fullName>
    </submittedName>
</protein>
<dbReference type="SMART" id="SM00240">
    <property type="entry name" value="FHA"/>
    <property type="match status" value="1"/>
</dbReference>
<dbReference type="InterPro" id="IPR008984">
    <property type="entry name" value="SMAD_FHA_dom_sf"/>
</dbReference>
<dbReference type="PROSITE" id="PS50006">
    <property type="entry name" value="FHA_DOMAIN"/>
    <property type="match status" value="1"/>
</dbReference>
<evidence type="ECO:0000313" key="5">
    <source>
        <dbReference type="Proteomes" id="UP001596138"/>
    </source>
</evidence>